<reference evidence="1" key="1">
    <citation type="submission" date="2019-11" db="EMBL/GenBank/DDBJ databases">
        <authorList>
            <person name="Liu Y."/>
            <person name="Hou J."/>
            <person name="Li T.-Q."/>
            <person name="Guan C.-H."/>
            <person name="Wu X."/>
            <person name="Wu H.-Z."/>
            <person name="Ling F."/>
            <person name="Zhang R."/>
            <person name="Shi X.-G."/>
            <person name="Ren J.-P."/>
            <person name="Chen E.-F."/>
            <person name="Sun J.-M."/>
        </authorList>
    </citation>
    <scope>NUCLEOTIDE SEQUENCE</scope>
    <source>
        <strain evidence="1">Adult_tree_wgs_1</strain>
        <tissue evidence="1">Leaves</tissue>
    </source>
</reference>
<protein>
    <submittedName>
        <fullName evidence="1">Uncharacterized protein</fullName>
    </submittedName>
</protein>
<accession>A0A834GY17</accession>
<proteinExistence type="predicted"/>
<dbReference type="AlphaFoldDB" id="A0A834GY17"/>
<gene>
    <name evidence="1" type="ORF">RHSIM_Rhsim06G0087500</name>
</gene>
<dbReference type="Proteomes" id="UP000626092">
    <property type="component" value="Unassembled WGS sequence"/>
</dbReference>
<evidence type="ECO:0000313" key="1">
    <source>
        <dbReference type="EMBL" id="KAF7141652.1"/>
    </source>
</evidence>
<dbReference type="EMBL" id="WJXA01000006">
    <property type="protein sequence ID" value="KAF7141652.1"/>
    <property type="molecule type" value="Genomic_DNA"/>
</dbReference>
<name>A0A834GY17_RHOSS</name>
<sequence>MTTTERTLRPPPYADELRITITNIDLKGLDGHRRRTPTKNLVIGCFLHQDHQNCYCPSKRESTKQFHKSKIKFSFVYGASSQEEMLVTLRIFFICL</sequence>
<keyword evidence="2" id="KW-1185">Reference proteome</keyword>
<comment type="caution">
    <text evidence="1">The sequence shown here is derived from an EMBL/GenBank/DDBJ whole genome shotgun (WGS) entry which is preliminary data.</text>
</comment>
<organism evidence="1 2">
    <name type="scientific">Rhododendron simsii</name>
    <name type="common">Sims's rhododendron</name>
    <dbReference type="NCBI Taxonomy" id="118357"/>
    <lineage>
        <taxon>Eukaryota</taxon>
        <taxon>Viridiplantae</taxon>
        <taxon>Streptophyta</taxon>
        <taxon>Embryophyta</taxon>
        <taxon>Tracheophyta</taxon>
        <taxon>Spermatophyta</taxon>
        <taxon>Magnoliopsida</taxon>
        <taxon>eudicotyledons</taxon>
        <taxon>Gunneridae</taxon>
        <taxon>Pentapetalae</taxon>
        <taxon>asterids</taxon>
        <taxon>Ericales</taxon>
        <taxon>Ericaceae</taxon>
        <taxon>Ericoideae</taxon>
        <taxon>Rhodoreae</taxon>
        <taxon>Rhododendron</taxon>
    </lineage>
</organism>
<evidence type="ECO:0000313" key="2">
    <source>
        <dbReference type="Proteomes" id="UP000626092"/>
    </source>
</evidence>
<dbReference type="OrthoDB" id="1755512at2759"/>